<organism evidence="2 3">
    <name type="scientific">Porphyra umbilicalis</name>
    <name type="common">Purple laver</name>
    <name type="synonym">Red alga</name>
    <dbReference type="NCBI Taxonomy" id="2786"/>
    <lineage>
        <taxon>Eukaryota</taxon>
        <taxon>Rhodophyta</taxon>
        <taxon>Bangiophyceae</taxon>
        <taxon>Bangiales</taxon>
        <taxon>Bangiaceae</taxon>
        <taxon>Porphyra</taxon>
    </lineage>
</organism>
<reference evidence="2 3" key="1">
    <citation type="submission" date="2017-03" db="EMBL/GenBank/DDBJ databases">
        <title>WGS assembly of Porphyra umbilicalis.</title>
        <authorList>
            <person name="Brawley S.H."/>
            <person name="Blouin N.A."/>
            <person name="Ficko-Blean E."/>
            <person name="Wheeler G.L."/>
            <person name="Lohr M."/>
            <person name="Goodson H.V."/>
            <person name="Jenkins J.W."/>
            <person name="Blaby-Haas C.E."/>
            <person name="Helliwell K.E."/>
            <person name="Chan C."/>
            <person name="Marriage T."/>
            <person name="Bhattacharya D."/>
            <person name="Klein A.S."/>
            <person name="Badis Y."/>
            <person name="Brodie J."/>
            <person name="Cao Y."/>
            <person name="Collen J."/>
            <person name="Dittami S.M."/>
            <person name="Gachon C.M."/>
            <person name="Green B.R."/>
            <person name="Karpowicz S."/>
            <person name="Kim J.W."/>
            <person name="Kudahl U."/>
            <person name="Lin S."/>
            <person name="Michel G."/>
            <person name="Mittag M."/>
            <person name="Olson B.J."/>
            <person name="Pangilinan J."/>
            <person name="Peng Y."/>
            <person name="Qiu H."/>
            <person name="Shu S."/>
            <person name="Singer J.T."/>
            <person name="Smith A.G."/>
            <person name="Sprecher B.N."/>
            <person name="Wagner V."/>
            <person name="Wang W."/>
            <person name="Wang Z.-Y."/>
            <person name="Yan J."/>
            <person name="Yarish C."/>
            <person name="Zoeuner-Riek S."/>
            <person name="Zhuang Y."/>
            <person name="Zou Y."/>
            <person name="Lindquist E.A."/>
            <person name="Grimwood J."/>
            <person name="Barry K."/>
            <person name="Rokhsar D.S."/>
            <person name="Schmutz J."/>
            <person name="Stiller J.W."/>
            <person name="Grossman A.R."/>
            <person name="Prochnik S.E."/>
        </authorList>
    </citation>
    <scope>NUCLEOTIDE SEQUENCE [LARGE SCALE GENOMIC DNA]</scope>
    <source>
        <strain evidence="2">4086291</strain>
    </source>
</reference>
<evidence type="ECO:0000256" key="1">
    <source>
        <dbReference type="SAM" id="MobiDB-lite"/>
    </source>
</evidence>
<sequence length="177" mass="19085">MDHPLAARLCWSGDEVGGGRRWRPLADGKQRRGAAPRIQTTSSARPLFTRLDHGFAPPASARHTPPGPHRRSTLSAVPPQTPPTERRSPPPLRGQPRCALKSRSPARSAPNPRTASARSRGVRPTRAPPARPDSTSAPCPTAPPRRPPPPPPRPPRPASEGVPGRRRGGVAWPRQLQ</sequence>
<gene>
    <name evidence="2" type="ORF">BU14_0106s0039</name>
</gene>
<evidence type="ECO:0000313" key="3">
    <source>
        <dbReference type="Proteomes" id="UP000218209"/>
    </source>
</evidence>
<name>A0A1X6PCL5_PORUM</name>
<evidence type="ECO:0000313" key="2">
    <source>
        <dbReference type="EMBL" id="OSX78574.1"/>
    </source>
</evidence>
<dbReference type="AlphaFoldDB" id="A0A1X6PCL5"/>
<dbReference type="EMBL" id="KV918810">
    <property type="protein sequence ID" value="OSX78574.1"/>
    <property type="molecule type" value="Genomic_DNA"/>
</dbReference>
<accession>A0A1X6PCL5</accession>
<proteinExistence type="predicted"/>
<keyword evidence="3" id="KW-1185">Reference proteome</keyword>
<feature type="non-terminal residue" evidence="2">
    <location>
        <position position="177"/>
    </location>
</feature>
<protein>
    <submittedName>
        <fullName evidence="2">Uncharacterized protein</fullName>
    </submittedName>
</protein>
<dbReference type="Proteomes" id="UP000218209">
    <property type="component" value="Unassembled WGS sequence"/>
</dbReference>
<feature type="region of interest" description="Disordered" evidence="1">
    <location>
        <begin position="1"/>
        <end position="177"/>
    </location>
</feature>
<feature type="compositionally biased region" description="Pro residues" evidence="1">
    <location>
        <begin position="140"/>
        <end position="157"/>
    </location>
</feature>